<evidence type="ECO:0000313" key="8">
    <source>
        <dbReference type="EMBL" id="ADM40927.1"/>
    </source>
</evidence>
<dbReference type="PANTHER" id="PTHR30332:SF4">
    <property type="entry name" value="TYPE 3 SECRETION SYSTEM SECRETIN"/>
    <property type="match status" value="1"/>
</dbReference>
<evidence type="ECO:0000313" key="9">
    <source>
        <dbReference type="Proteomes" id="UP000002230"/>
    </source>
</evidence>
<dbReference type="Gene3D" id="3.55.50.30">
    <property type="match status" value="1"/>
</dbReference>
<reference evidence="8 9" key="2">
    <citation type="journal article" date="2011" name="BMC Immunol.">
        <title>Comparison of static immersion and intravenous injection systems for exposure of zebrafish embryos to the natural pathogen Edwardsiella tarda.</title>
        <authorList>
            <person name="van Soest J.J."/>
            <person name="Stockhammer O.W."/>
            <person name="Ordas A."/>
            <person name="Bloemberg G.V."/>
            <person name="Spaink H.P."/>
            <person name="Meijer A.H."/>
        </authorList>
    </citation>
    <scope>NUCLEOTIDE SEQUENCE [LARGE SCALE GENOMIC DNA]</scope>
    <source>
        <strain evidence="8 9">FL6-60</strain>
    </source>
</reference>
<sequence length="494" mass="53452" precursor="true">MRILVLLLLLCGGFSAPSLAQPIPWRGAPFFVSSQSATLASVLRDLGANSGVPVVVSPRITESYAGELRDTPRGTILAELSRLYQLLPYYDGNTLYIYKAQEMEQATLAPSYLAGSVLKRLLQRSGLLDGYACQVRQVASANALQVNGVPACLSQVTTLAKQLDEQDLNLEQNRETVAVFPLKYANASDTSYAYRNQSVVVPGLVSVLREMAQGHAMPLPDSKSGTPPSNSSGLPTFSADLRQNAVLIRDRKQNMALYRQLIQQLDKRPTLIEISVTIIDVDAGDINELGIDWSASARIGGGQVSFNNSGGLNADSFSSLIANSGSFMVRLSALEQQSKAKIVSRPSVVTLDNVQAVLDRSITFYTKLRSEKNPKLEAITAGALMRVTPRLIRERGGNKILLILNIEDGRQGAPLSQAESLPQVQNAEIATQATLNLGQALLLGGFVQNENTQGVRKIPLLGDIPLIGGLFRSTDSKVHSVVRLFLIKAEPRQM</sequence>
<dbReference type="NCBIfam" id="NF011873">
    <property type="entry name" value="PRK15346.1"/>
    <property type="match status" value="1"/>
</dbReference>
<dbReference type="InterPro" id="IPR050810">
    <property type="entry name" value="Bact_Secretion_Sys_Channel"/>
</dbReference>
<evidence type="ECO:0000259" key="6">
    <source>
        <dbReference type="Pfam" id="PF00263"/>
    </source>
</evidence>
<dbReference type="PANTHER" id="PTHR30332">
    <property type="entry name" value="PROBABLE GENERAL SECRETION PATHWAY PROTEIN D"/>
    <property type="match status" value="1"/>
</dbReference>
<protein>
    <recommendedName>
        <fullName evidence="3">Type 3 secretion system secretin</fullName>
        <shortName evidence="3">T3SS secretin</shortName>
    </recommendedName>
</protein>
<dbReference type="Proteomes" id="UP000002230">
    <property type="component" value="Chromosome"/>
</dbReference>
<accession>A0A0H3DSD5</accession>
<dbReference type="GO" id="GO:0015627">
    <property type="term" value="C:type II protein secretion system complex"/>
    <property type="evidence" value="ECO:0007669"/>
    <property type="project" value="TreeGrafter"/>
</dbReference>
<feature type="signal peptide" evidence="3">
    <location>
        <begin position="1"/>
        <end position="20"/>
    </location>
</feature>
<keyword evidence="3" id="KW-0653">Protein transport</keyword>
<dbReference type="PRINTS" id="PR01337">
    <property type="entry name" value="TYPE3OMGPROT"/>
</dbReference>
<evidence type="ECO:0000256" key="5">
    <source>
        <dbReference type="SAM" id="MobiDB-lite"/>
    </source>
</evidence>
<name>A0A0H3DSD5_EDWTF</name>
<evidence type="ECO:0000259" key="7">
    <source>
        <dbReference type="Pfam" id="PF03958"/>
    </source>
</evidence>
<keyword evidence="3" id="KW-0998">Cell outer membrane</keyword>
<dbReference type="InterPro" id="IPR004846">
    <property type="entry name" value="T2SS/T3SS_dom"/>
</dbReference>
<evidence type="ECO:0000256" key="1">
    <source>
        <dbReference type="ARBA" id="ARBA00004442"/>
    </source>
</evidence>
<dbReference type="HAMAP" id="MF_02219">
    <property type="entry name" value="Type_III_secretin"/>
    <property type="match status" value="1"/>
</dbReference>
<dbReference type="EMBL" id="CP002154">
    <property type="protein sequence ID" value="ADM40927.1"/>
    <property type="molecule type" value="Genomic_DNA"/>
</dbReference>
<dbReference type="Gene3D" id="3.30.1370.120">
    <property type="match status" value="2"/>
</dbReference>
<feature type="domain" description="Type II/III secretion system secretin-like" evidence="6">
    <location>
        <begin position="333"/>
        <end position="489"/>
    </location>
</feature>
<dbReference type="InterPro" id="IPR005644">
    <property type="entry name" value="NolW-like"/>
</dbReference>
<evidence type="ECO:0000256" key="3">
    <source>
        <dbReference type="HAMAP-Rule" id="MF_02219"/>
    </source>
</evidence>
<keyword evidence="2 3" id="KW-0732">Signal</keyword>
<organism evidence="8 9">
    <name type="scientific">Edwardsiella tarda (strain FL6-60)</name>
    <dbReference type="NCBI Taxonomy" id="718251"/>
    <lineage>
        <taxon>Bacteria</taxon>
        <taxon>Pseudomonadati</taxon>
        <taxon>Pseudomonadota</taxon>
        <taxon>Gammaproteobacteria</taxon>
        <taxon>Enterobacterales</taxon>
        <taxon>Hafniaceae</taxon>
        <taxon>Edwardsiella</taxon>
    </lineage>
</organism>
<dbReference type="PATRIC" id="fig|718251.5.peg.828"/>
<comment type="function">
    <text evidence="3">Component of the type III secretion system (T3SS), also called injectisome, which is used to inject bacterial effector proteins into eukaryotic host cells. Forms a ring-shaped multimeric structure with an apparent central pore in the outer membrane.</text>
</comment>
<dbReference type="KEGG" id="etd:ETAF_0808"/>
<keyword evidence="3" id="KW-0472">Membrane</keyword>
<evidence type="ECO:0000256" key="2">
    <source>
        <dbReference type="ARBA" id="ARBA00022729"/>
    </source>
</evidence>
<dbReference type="InterPro" id="IPR003522">
    <property type="entry name" value="T3SS_OM_pore_YscC"/>
</dbReference>
<keyword evidence="9" id="KW-1185">Reference proteome</keyword>
<feature type="region of interest" description="Disordered" evidence="5">
    <location>
        <begin position="216"/>
        <end position="235"/>
    </location>
</feature>
<evidence type="ECO:0000256" key="4">
    <source>
        <dbReference type="RuleBase" id="RU004004"/>
    </source>
</evidence>
<dbReference type="AlphaFoldDB" id="A0A0H3DSD5"/>
<dbReference type="GO" id="GO:0030257">
    <property type="term" value="C:type III protein secretion system complex"/>
    <property type="evidence" value="ECO:0007669"/>
    <property type="project" value="UniProtKB-UniRule"/>
</dbReference>
<dbReference type="GO" id="GO:0030254">
    <property type="term" value="P:protein secretion by the type III secretion system"/>
    <property type="evidence" value="ECO:0007669"/>
    <property type="project" value="UniProtKB-UniRule"/>
</dbReference>
<dbReference type="HOGENOM" id="CLU_022474_4_0_6"/>
<feature type="compositionally biased region" description="Polar residues" evidence="5">
    <location>
        <begin position="223"/>
        <end position="235"/>
    </location>
</feature>
<keyword evidence="3 4" id="KW-0813">Transport</keyword>
<gene>
    <name evidence="8" type="primary">esaC</name>
    <name evidence="3" type="synonym">sctC</name>
    <name evidence="8" type="ordered locus">ETAF_0808</name>
</gene>
<dbReference type="NCBIfam" id="TIGR02516">
    <property type="entry name" value="type_III_yscC"/>
    <property type="match status" value="1"/>
</dbReference>
<comment type="subcellular location">
    <subcellularLocation>
        <location evidence="1 3 4">Cell outer membrane</location>
    </subcellularLocation>
</comment>
<dbReference type="InterPro" id="IPR038591">
    <property type="entry name" value="NolW-like_sf"/>
</dbReference>
<dbReference type="Pfam" id="PF03958">
    <property type="entry name" value="Secretin_N"/>
    <property type="match status" value="1"/>
</dbReference>
<dbReference type="Pfam" id="PF00263">
    <property type="entry name" value="Secretin"/>
    <property type="match status" value="1"/>
</dbReference>
<keyword evidence="3" id="KW-0811">Translocation</keyword>
<comment type="similarity">
    <text evidence="3">Belongs to the bacterial secretin family. T3SS SctC subfamily.</text>
</comment>
<feature type="chain" id="PRO_5026400183" description="Type 3 secretion system secretin" evidence="3">
    <location>
        <begin position="21"/>
        <end position="494"/>
    </location>
</feature>
<feature type="domain" description="NolW-like" evidence="7">
    <location>
        <begin position="177"/>
        <end position="269"/>
    </location>
</feature>
<reference evidence="9" key="1">
    <citation type="submission" date="2010-08" db="EMBL/GenBank/DDBJ databases">
        <title>Genome comparisons of Edwardsiella bacteria analysed using deep sequencing technology.</title>
        <authorList>
            <person name="van Soest J.J."/>
            <person name="Henkel C.V."/>
            <person name="Jansen H.J."/>
            <person name="van den Hondel C.A.M.J.J."/>
            <person name="Bloemberg G.V."/>
            <person name="Meijer A.H."/>
            <person name="Spaink H.P."/>
        </authorList>
    </citation>
    <scope>NUCLEOTIDE SEQUENCE [LARGE SCALE GENOMIC DNA]</scope>
    <source>
        <strain evidence="9">FL6-60</strain>
    </source>
</reference>
<dbReference type="GO" id="GO:0009279">
    <property type="term" value="C:cell outer membrane"/>
    <property type="evidence" value="ECO:0007669"/>
    <property type="project" value="UniProtKB-SubCell"/>
</dbReference>
<proteinExistence type="inferred from homology"/>
<comment type="subunit">
    <text evidence="3">The core secretion machinery of the T3SS is composed of approximately 20 different proteins, including cytoplasmic components, a base, an export apparatus and a needle. This subunit is part of the base, which anchors the injectisome in the bacterial cell envelope. Forms a stable homooligomeric complex.</text>
</comment>